<name>E1JWH3_SOLFR</name>
<evidence type="ECO:0000313" key="3">
    <source>
        <dbReference type="Proteomes" id="UP000006250"/>
    </source>
</evidence>
<evidence type="ECO:0008006" key="4">
    <source>
        <dbReference type="Google" id="ProtNLM"/>
    </source>
</evidence>
<dbReference type="RefSeq" id="WP_005993426.1">
    <property type="nucleotide sequence ID" value="NZ_AECZ01000011.1"/>
</dbReference>
<feature type="chain" id="PRO_5003148244" description="Lipoprotein" evidence="1">
    <location>
        <begin position="20"/>
        <end position="114"/>
    </location>
</feature>
<keyword evidence="3" id="KW-1185">Reference proteome</keyword>
<dbReference type="STRING" id="596151.DesfrDRAFT_1972"/>
<gene>
    <name evidence="2" type="ORF">DesfrDRAFT_1972</name>
</gene>
<feature type="signal peptide" evidence="1">
    <location>
        <begin position="1"/>
        <end position="19"/>
    </location>
</feature>
<protein>
    <recommendedName>
        <fullName evidence="4">Lipoprotein</fullName>
    </recommendedName>
</protein>
<keyword evidence="1" id="KW-0732">Signal</keyword>
<sequence precursor="true">MSRRILFVFLAATALLGLAAGCAPLKPASPSMFYGNCITPPGPDPCGSDMNICQQFDNVISQKYATAGACRTACNQVYNHLYFQGYDMQDCGYMLDRGSDLCDQECLRQYPAQK</sequence>
<dbReference type="PROSITE" id="PS51257">
    <property type="entry name" value="PROKAR_LIPOPROTEIN"/>
    <property type="match status" value="1"/>
</dbReference>
<evidence type="ECO:0000313" key="2">
    <source>
        <dbReference type="EMBL" id="EFL51270.1"/>
    </source>
</evidence>
<dbReference type="AlphaFoldDB" id="E1JWH3"/>
<dbReference type="EMBL" id="AECZ01000011">
    <property type="protein sequence ID" value="EFL51270.1"/>
    <property type="molecule type" value="Genomic_DNA"/>
</dbReference>
<dbReference type="Proteomes" id="UP000006250">
    <property type="component" value="Unassembled WGS sequence"/>
</dbReference>
<proteinExistence type="predicted"/>
<accession>E1JWH3</accession>
<reference evidence="2 3" key="1">
    <citation type="submission" date="2010-08" db="EMBL/GenBank/DDBJ databases">
        <title>The draft genome of Desulfovibrio fructosovorans JJ.</title>
        <authorList>
            <consortium name="US DOE Joint Genome Institute (JGI-PGF)"/>
            <person name="Lucas S."/>
            <person name="Copeland A."/>
            <person name="Lapidus A."/>
            <person name="Cheng J.-F."/>
            <person name="Bruce D."/>
            <person name="Goodwin L."/>
            <person name="Pitluck S."/>
            <person name="Land M.L."/>
            <person name="Hauser L."/>
            <person name="Chang Y.-J."/>
            <person name="Jeffries C."/>
            <person name="Wall J.D."/>
            <person name="Stahl D.A."/>
            <person name="Arkin A.P."/>
            <person name="Dehal P."/>
            <person name="Stolyar S.M."/>
            <person name="Hazen T.C."/>
            <person name="Woyke T.J."/>
        </authorList>
    </citation>
    <scope>NUCLEOTIDE SEQUENCE [LARGE SCALE GENOMIC DNA]</scope>
    <source>
        <strain evidence="2 3">JJ</strain>
    </source>
</reference>
<comment type="caution">
    <text evidence="2">The sequence shown here is derived from an EMBL/GenBank/DDBJ whole genome shotgun (WGS) entry which is preliminary data.</text>
</comment>
<dbReference type="eggNOG" id="ENOG50317YY">
    <property type="taxonomic scope" value="Bacteria"/>
</dbReference>
<organism evidence="2 3">
    <name type="scientific">Solidesulfovibrio fructosivorans JJ]</name>
    <dbReference type="NCBI Taxonomy" id="596151"/>
    <lineage>
        <taxon>Bacteria</taxon>
        <taxon>Pseudomonadati</taxon>
        <taxon>Thermodesulfobacteriota</taxon>
        <taxon>Desulfovibrionia</taxon>
        <taxon>Desulfovibrionales</taxon>
        <taxon>Desulfovibrionaceae</taxon>
        <taxon>Solidesulfovibrio</taxon>
    </lineage>
</organism>
<evidence type="ECO:0000256" key="1">
    <source>
        <dbReference type="SAM" id="SignalP"/>
    </source>
</evidence>